<dbReference type="GO" id="GO:0004674">
    <property type="term" value="F:protein serine/threonine kinase activity"/>
    <property type="evidence" value="ECO:0007669"/>
    <property type="project" value="UniProtKB-KW"/>
</dbReference>
<dbReference type="InterPro" id="IPR036890">
    <property type="entry name" value="HATPase_C_sf"/>
</dbReference>
<evidence type="ECO:0000313" key="4">
    <source>
        <dbReference type="Proteomes" id="UP000516173"/>
    </source>
</evidence>
<evidence type="ECO:0000313" key="3">
    <source>
        <dbReference type="EMBL" id="BCK56093.1"/>
    </source>
</evidence>
<keyword evidence="4" id="KW-1185">Reference proteome</keyword>
<dbReference type="PANTHER" id="PTHR35526:SF3">
    <property type="entry name" value="ANTI-SIGMA-F FACTOR RSBW"/>
    <property type="match status" value="1"/>
</dbReference>
<keyword evidence="1" id="KW-0808">Transferase</keyword>
<sequence length="148" mass="16459">MRAPLGPIGEDPAHDAEFDLEDTALWQIREAVRALLAPRTGVVVEDAVLVADELVTNAIEHGQPPRRVRFRVQPRPQRLRVEVDDCGPGVPYLRTADDSGGRGMTVIDSLATEWGVIDYTRFKTVWAELPLDRPRVPPMSTMPPTDQP</sequence>
<dbReference type="PANTHER" id="PTHR35526">
    <property type="entry name" value="ANTI-SIGMA-F FACTOR RSBW-RELATED"/>
    <property type="match status" value="1"/>
</dbReference>
<evidence type="ECO:0000259" key="2">
    <source>
        <dbReference type="Pfam" id="PF13581"/>
    </source>
</evidence>
<feature type="domain" description="Histidine kinase/HSP90-like ATPase" evidence="2">
    <location>
        <begin position="23"/>
        <end position="114"/>
    </location>
</feature>
<dbReference type="CDD" id="cd16936">
    <property type="entry name" value="HATPase_RsbW-like"/>
    <property type="match status" value="1"/>
</dbReference>
<dbReference type="RefSeq" id="WP_187683235.1">
    <property type="nucleotide sequence ID" value="NZ_AP023396.1"/>
</dbReference>
<dbReference type="AlphaFoldDB" id="A0A7G1KPD2"/>
<keyword evidence="1" id="KW-0723">Serine/threonine-protein kinase</keyword>
<dbReference type="InterPro" id="IPR050267">
    <property type="entry name" value="Anti-sigma-factor_SerPK"/>
</dbReference>
<dbReference type="Pfam" id="PF13581">
    <property type="entry name" value="HATPase_c_2"/>
    <property type="match status" value="1"/>
</dbReference>
<organism evidence="3 4">
    <name type="scientific">Nocardia wallacei</name>
    <dbReference type="NCBI Taxonomy" id="480035"/>
    <lineage>
        <taxon>Bacteria</taxon>
        <taxon>Bacillati</taxon>
        <taxon>Actinomycetota</taxon>
        <taxon>Actinomycetes</taxon>
        <taxon>Mycobacteriales</taxon>
        <taxon>Nocardiaceae</taxon>
        <taxon>Nocardia</taxon>
    </lineage>
</organism>
<protein>
    <recommendedName>
        <fullName evidence="2">Histidine kinase/HSP90-like ATPase domain-containing protein</fullName>
    </recommendedName>
</protein>
<dbReference type="SUPFAM" id="SSF55874">
    <property type="entry name" value="ATPase domain of HSP90 chaperone/DNA topoisomerase II/histidine kinase"/>
    <property type="match status" value="1"/>
</dbReference>
<proteinExistence type="predicted"/>
<reference evidence="3 4" key="1">
    <citation type="submission" date="2020-08" db="EMBL/GenBank/DDBJ databases">
        <title>Genome Sequencing of Nocardia wallacei strain FMUON74 and assembly.</title>
        <authorList>
            <person name="Toyokawa M."/>
            <person name="Uesaka K."/>
        </authorList>
    </citation>
    <scope>NUCLEOTIDE SEQUENCE [LARGE SCALE GENOMIC DNA]</scope>
    <source>
        <strain evidence="3 4">FMUON74</strain>
    </source>
</reference>
<dbReference type="EMBL" id="AP023396">
    <property type="protein sequence ID" value="BCK56093.1"/>
    <property type="molecule type" value="Genomic_DNA"/>
</dbReference>
<accession>A0A7G1KPD2</accession>
<keyword evidence="1" id="KW-0418">Kinase</keyword>
<dbReference type="GeneID" id="80348373"/>
<evidence type="ECO:0000256" key="1">
    <source>
        <dbReference type="ARBA" id="ARBA00022527"/>
    </source>
</evidence>
<gene>
    <name evidence="3" type="ORF">NWFMUON74_38650</name>
</gene>
<dbReference type="Proteomes" id="UP000516173">
    <property type="component" value="Chromosome"/>
</dbReference>
<dbReference type="KEGG" id="nwl:NWFMUON74_38650"/>
<dbReference type="InterPro" id="IPR003594">
    <property type="entry name" value="HATPase_dom"/>
</dbReference>
<name>A0A7G1KPD2_9NOCA</name>
<dbReference type="Gene3D" id="3.30.565.10">
    <property type="entry name" value="Histidine kinase-like ATPase, C-terminal domain"/>
    <property type="match status" value="1"/>
</dbReference>